<feature type="transmembrane region" description="Helical" evidence="2">
    <location>
        <begin position="69"/>
        <end position="90"/>
    </location>
</feature>
<comment type="similarity">
    <text evidence="1">Belongs to the EamA transporter family.</text>
</comment>
<feature type="transmembrane region" description="Helical" evidence="2">
    <location>
        <begin position="214"/>
        <end position="237"/>
    </location>
</feature>
<feature type="transmembrane region" description="Helical" evidence="2">
    <location>
        <begin position="96"/>
        <end position="117"/>
    </location>
</feature>
<dbReference type="InterPro" id="IPR037185">
    <property type="entry name" value="EmrE-like"/>
</dbReference>
<protein>
    <submittedName>
        <fullName evidence="4">DMT family transporter</fullName>
    </submittedName>
</protein>
<dbReference type="Proteomes" id="UP001523566">
    <property type="component" value="Unassembled WGS sequence"/>
</dbReference>
<feature type="transmembrane region" description="Helical" evidence="2">
    <location>
        <begin position="183"/>
        <end position="208"/>
    </location>
</feature>
<dbReference type="PANTHER" id="PTHR22911:SF76">
    <property type="entry name" value="EAMA DOMAIN-CONTAINING PROTEIN"/>
    <property type="match status" value="1"/>
</dbReference>
<feature type="domain" description="EamA" evidence="3">
    <location>
        <begin position="153"/>
        <end position="287"/>
    </location>
</feature>
<feature type="transmembrane region" description="Helical" evidence="2">
    <location>
        <begin position="7"/>
        <end position="26"/>
    </location>
</feature>
<feature type="transmembrane region" description="Helical" evidence="2">
    <location>
        <begin position="244"/>
        <end position="264"/>
    </location>
</feature>
<reference evidence="4 5" key="1">
    <citation type="journal article" date="2022" name="Genome Biol. Evol.">
        <title>Host diet, physiology and behaviors set the stage for Lachnospiraceae cladogenesis.</title>
        <authorList>
            <person name="Vera-Ponce De Leon A."/>
            <person name="Schneider M."/>
            <person name="Jahnes B.C."/>
            <person name="Sadowski V."/>
            <person name="Camuy-Velez L.A."/>
            <person name="Duan J."/>
            <person name="Sabree Z.L."/>
        </authorList>
    </citation>
    <scope>NUCLEOTIDE SEQUENCE [LARGE SCALE GENOMIC DNA]</scope>
    <source>
        <strain evidence="4 5">PAL113</strain>
    </source>
</reference>
<dbReference type="EMBL" id="JAMZFW010000014">
    <property type="protein sequence ID" value="MCP1102780.1"/>
    <property type="molecule type" value="Genomic_DNA"/>
</dbReference>
<gene>
    <name evidence="4" type="ORF">NK125_10160</name>
</gene>
<proteinExistence type="inferred from homology"/>
<organism evidence="4 5">
    <name type="scientific">Aequitasia blattaphilus</name>
    <dbReference type="NCBI Taxonomy" id="2949332"/>
    <lineage>
        <taxon>Bacteria</taxon>
        <taxon>Bacillati</taxon>
        <taxon>Bacillota</taxon>
        <taxon>Clostridia</taxon>
        <taxon>Lachnospirales</taxon>
        <taxon>Lachnospiraceae</taxon>
        <taxon>Aequitasia</taxon>
    </lineage>
</organism>
<feature type="domain" description="EamA" evidence="3">
    <location>
        <begin position="9"/>
        <end position="141"/>
    </location>
</feature>
<dbReference type="Pfam" id="PF00892">
    <property type="entry name" value="EamA"/>
    <property type="match status" value="2"/>
</dbReference>
<keyword evidence="2" id="KW-0472">Membrane</keyword>
<dbReference type="SUPFAM" id="SSF103481">
    <property type="entry name" value="Multidrug resistance efflux transporter EmrE"/>
    <property type="match status" value="2"/>
</dbReference>
<feature type="transmembrane region" description="Helical" evidence="2">
    <location>
        <begin position="151"/>
        <end position="171"/>
    </location>
</feature>
<sequence>MKKLEKYPIIMIIIGLIGIASSSILVKFSNAPAVIIAVYRLSWTVVLMTPFVLGSKELRRELKKLQPRLILLCTASGAFLAIHFICWFESLKQTSVASSTAIVSTEVIWVALGYTLFMKGKMKGSAILCIAVTIFGSLLIAFSDFSKGGSHLYGDFLALAAAILVGAYTLLGREARKTMTTAAYTYLVYLACAIVLIVLALLGGFPLIGYGVDTIMLTLGLAVFATLLGHSMFNYCLKFFSPAFVSASKLCQPIIVAILAYPLFGEIPTFMQIVGGIITLAGVLFYSLIEMKQE</sequence>
<feature type="transmembrane region" description="Helical" evidence="2">
    <location>
        <begin position="124"/>
        <end position="145"/>
    </location>
</feature>
<name>A0ABT1EAD2_9FIRM</name>
<evidence type="ECO:0000259" key="3">
    <source>
        <dbReference type="Pfam" id="PF00892"/>
    </source>
</evidence>
<feature type="transmembrane region" description="Helical" evidence="2">
    <location>
        <begin position="32"/>
        <end position="53"/>
    </location>
</feature>
<feature type="transmembrane region" description="Helical" evidence="2">
    <location>
        <begin position="270"/>
        <end position="289"/>
    </location>
</feature>
<keyword evidence="2" id="KW-1133">Transmembrane helix</keyword>
<dbReference type="InterPro" id="IPR000620">
    <property type="entry name" value="EamA_dom"/>
</dbReference>
<dbReference type="RefSeq" id="WP_262066567.1">
    <property type="nucleotide sequence ID" value="NZ_JAMXOD010000014.1"/>
</dbReference>
<accession>A0ABT1EAD2</accession>
<evidence type="ECO:0000256" key="2">
    <source>
        <dbReference type="SAM" id="Phobius"/>
    </source>
</evidence>
<comment type="caution">
    <text evidence="4">The sequence shown here is derived from an EMBL/GenBank/DDBJ whole genome shotgun (WGS) entry which is preliminary data.</text>
</comment>
<dbReference type="PANTHER" id="PTHR22911">
    <property type="entry name" value="ACYL-MALONYL CONDENSING ENZYME-RELATED"/>
    <property type="match status" value="1"/>
</dbReference>
<keyword evidence="2" id="KW-0812">Transmembrane</keyword>
<evidence type="ECO:0000313" key="5">
    <source>
        <dbReference type="Proteomes" id="UP001523566"/>
    </source>
</evidence>
<evidence type="ECO:0000313" key="4">
    <source>
        <dbReference type="EMBL" id="MCP1102780.1"/>
    </source>
</evidence>
<evidence type="ECO:0000256" key="1">
    <source>
        <dbReference type="ARBA" id="ARBA00007362"/>
    </source>
</evidence>
<keyword evidence="5" id="KW-1185">Reference proteome</keyword>